<feature type="transmembrane region" description="Helical" evidence="11">
    <location>
        <begin position="240"/>
        <end position="266"/>
    </location>
</feature>
<keyword evidence="4 11" id="KW-1133">Transmembrane helix</keyword>
<dbReference type="PRINTS" id="PR00237">
    <property type="entry name" value="GPCRRHODOPSN"/>
</dbReference>
<organism evidence="13 14">
    <name type="scientific">Podarcis muralis</name>
    <name type="common">Wall lizard</name>
    <name type="synonym">Lacerta muralis</name>
    <dbReference type="NCBI Taxonomy" id="64176"/>
    <lineage>
        <taxon>Eukaryota</taxon>
        <taxon>Metazoa</taxon>
        <taxon>Chordata</taxon>
        <taxon>Craniata</taxon>
        <taxon>Vertebrata</taxon>
        <taxon>Euteleostomi</taxon>
        <taxon>Lepidosauria</taxon>
        <taxon>Squamata</taxon>
        <taxon>Bifurcata</taxon>
        <taxon>Unidentata</taxon>
        <taxon>Episquamata</taxon>
        <taxon>Laterata</taxon>
        <taxon>Lacertibaenia</taxon>
        <taxon>Lacertidae</taxon>
        <taxon>Podarcis</taxon>
    </lineage>
</organism>
<keyword evidence="7 10" id="KW-0675">Receptor</keyword>
<feature type="transmembrane region" description="Helical" evidence="11">
    <location>
        <begin position="197"/>
        <end position="220"/>
    </location>
</feature>
<proteinExistence type="inferred from homology"/>
<evidence type="ECO:0000256" key="1">
    <source>
        <dbReference type="ARBA" id="ARBA00004651"/>
    </source>
</evidence>
<dbReference type="GO" id="GO:0005886">
    <property type="term" value="C:plasma membrane"/>
    <property type="evidence" value="ECO:0007669"/>
    <property type="project" value="UniProtKB-SubCell"/>
</dbReference>
<evidence type="ECO:0000256" key="7">
    <source>
        <dbReference type="ARBA" id="ARBA00023170"/>
    </source>
</evidence>
<feature type="transmembrane region" description="Helical" evidence="11">
    <location>
        <begin position="84"/>
        <end position="105"/>
    </location>
</feature>
<comment type="subcellular location">
    <subcellularLocation>
        <location evidence="1">Cell membrane</location>
        <topology evidence="1">Multi-pass membrane protein</topology>
    </subcellularLocation>
</comment>
<reference evidence="13" key="3">
    <citation type="submission" date="2025-09" db="UniProtKB">
        <authorList>
            <consortium name="Ensembl"/>
        </authorList>
    </citation>
    <scope>IDENTIFICATION</scope>
</reference>
<dbReference type="PROSITE" id="PS50262">
    <property type="entry name" value="G_PROTEIN_RECEP_F1_2"/>
    <property type="match status" value="1"/>
</dbReference>
<feature type="transmembrane region" description="Helical" evidence="11">
    <location>
        <begin position="272"/>
        <end position="296"/>
    </location>
</feature>
<dbReference type="Pfam" id="PF00001">
    <property type="entry name" value="7tm_1"/>
    <property type="match status" value="1"/>
</dbReference>
<evidence type="ECO:0000256" key="9">
    <source>
        <dbReference type="ARBA" id="ARBA00061394"/>
    </source>
</evidence>
<dbReference type="PANTHER" id="PTHR11334:SF68">
    <property type="entry name" value="G-PROTEIN COUPLED RECEPTORS FAMILY 1 PROFILE DOMAIN-CONTAINING PROTEIN-RELATED"/>
    <property type="match status" value="1"/>
</dbReference>
<dbReference type="FunFam" id="1.20.1070.10:FF:000193">
    <property type="entry name" value="Mas-related G-protein coupled receptor member E"/>
    <property type="match status" value="1"/>
</dbReference>
<keyword evidence="2" id="KW-1003">Cell membrane</keyword>
<dbReference type="InterPro" id="IPR017452">
    <property type="entry name" value="GPCR_Rhodpsn_7TM"/>
</dbReference>
<keyword evidence="6 11" id="KW-0472">Membrane</keyword>
<sequence>MSNDGLGSWSTLNASLEDIAAEDETDLTPQNGFDNELSPYSIADILIPILLISILLISIFGIIGNGTVIWFLGFCMKRNPFTTFILHLAAADLGALICLFTFSIIYPLRSFLSLTPYMHLILLLGFILFFFMYNTGQYLLTAISMDRCVSVVFPLWHRCHRPPHFSTLVCATIWITSFLLIAINLIVAYFTGPRYTALFHFLLNAILCLPLMTVSTLVLFRKVYLRSQQRKKGKAVTAILLALLFFLFLAFPFSCISLIGFFPLVIDDKMQFVAILVGLLCSCLNSSINPLIYFLIGRNKRAQSRESMKVILQRLFKEEENCREEQEVPAQTRM</sequence>
<evidence type="ECO:0000256" key="6">
    <source>
        <dbReference type="ARBA" id="ARBA00023136"/>
    </source>
</evidence>
<evidence type="ECO:0000256" key="3">
    <source>
        <dbReference type="ARBA" id="ARBA00022692"/>
    </source>
</evidence>
<dbReference type="Gene3D" id="1.20.1070.10">
    <property type="entry name" value="Rhodopsin 7-helix transmembrane proteins"/>
    <property type="match status" value="1"/>
</dbReference>
<feature type="transmembrane region" description="Helical" evidence="11">
    <location>
        <begin position="45"/>
        <end position="72"/>
    </location>
</feature>
<dbReference type="RefSeq" id="XP_028594383.1">
    <property type="nucleotide sequence ID" value="XM_028738550.1"/>
</dbReference>
<evidence type="ECO:0000313" key="14">
    <source>
        <dbReference type="Proteomes" id="UP000472272"/>
    </source>
</evidence>
<dbReference type="SUPFAM" id="SSF81321">
    <property type="entry name" value="Family A G protein-coupled receptor-like"/>
    <property type="match status" value="1"/>
</dbReference>
<reference evidence="13" key="2">
    <citation type="submission" date="2025-08" db="UniProtKB">
        <authorList>
            <consortium name="Ensembl"/>
        </authorList>
    </citation>
    <scope>IDENTIFICATION</scope>
</reference>
<evidence type="ECO:0000259" key="12">
    <source>
        <dbReference type="PROSITE" id="PS50262"/>
    </source>
</evidence>
<dbReference type="GeneTree" id="ENSGT01030000234639"/>
<feature type="transmembrane region" description="Helical" evidence="11">
    <location>
        <begin position="117"/>
        <end position="135"/>
    </location>
</feature>
<reference evidence="13 14" key="1">
    <citation type="journal article" date="2019" name="Proc. Natl. Acad. Sci. U.S.A.">
        <title>Regulatory changes in pterin and carotenoid genes underlie balanced color polymorphisms in the wall lizard.</title>
        <authorList>
            <person name="Andrade P."/>
            <person name="Pinho C."/>
            <person name="Perez I de Lanuza G."/>
            <person name="Afonso S."/>
            <person name="Brejcha J."/>
            <person name="Rubin C.J."/>
            <person name="Wallerman O."/>
            <person name="Pereira P."/>
            <person name="Sabatino S.J."/>
            <person name="Bellati A."/>
            <person name="Pellitteri-Rosa D."/>
            <person name="Bosakova Z."/>
            <person name="Bunikis I."/>
            <person name="Carretero M.A."/>
            <person name="Feiner N."/>
            <person name="Marsik P."/>
            <person name="Pauperio F."/>
            <person name="Salvi D."/>
            <person name="Soler L."/>
            <person name="While G.M."/>
            <person name="Uller T."/>
            <person name="Font E."/>
            <person name="Andersson L."/>
            <person name="Carneiro M."/>
        </authorList>
    </citation>
    <scope>NUCLEOTIDE SEQUENCE</scope>
</reference>
<keyword evidence="5 10" id="KW-0297">G-protein coupled receptor</keyword>
<dbReference type="InterPro" id="IPR026234">
    <property type="entry name" value="MRGPCRFAMILY"/>
</dbReference>
<evidence type="ECO:0000256" key="4">
    <source>
        <dbReference type="ARBA" id="ARBA00022989"/>
    </source>
</evidence>
<dbReference type="InterPro" id="IPR000276">
    <property type="entry name" value="GPCR_Rhodpsn"/>
</dbReference>
<comment type="similarity">
    <text evidence="9">Belongs to the G-protein coupled receptor 1 family. Mas subfamily.</text>
</comment>
<feature type="domain" description="G-protein coupled receptors family 1 profile" evidence="12">
    <location>
        <begin position="64"/>
        <end position="293"/>
    </location>
</feature>
<dbReference type="AlphaFoldDB" id="A0A670IG23"/>
<dbReference type="GO" id="GO:0004930">
    <property type="term" value="F:G protein-coupled receptor activity"/>
    <property type="evidence" value="ECO:0007669"/>
    <property type="project" value="UniProtKB-KW"/>
</dbReference>
<evidence type="ECO:0000256" key="5">
    <source>
        <dbReference type="ARBA" id="ARBA00023040"/>
    </source>
</evidence>
<gene>
    <name evidence="13" type="primary">LOC114601341</name>
</gene>
<dbReference type="KEGG" id="pmua:114601341"/>
<protein>
    <submittedName>
        <fullName evidence="13">Proto-oncogene Mas-like</fullName>
    </submittedName>
</protein>
<dbReference type="Proteomes" id="UP000472272">
    <property type="component" value="Chromosome 7"/>
</dbReference>
<keyword evidence="3 10" id="KW-0812">Transmembrane</keyword>
<dbReference type="OMA" id="ATIWIIC"/>
<dbReference type="PANTHER" id="PTHR11334">
    <property type="entry name" value="MAS-RELATED G-PROTEIN COUPLED RECEPTOR"/>
    <property type="match status" value="1"/>
</dbReference>
<evidence type="ECO:0000256" key="11">
    <source>
        <dbReference type="SAM" id="Phobius"/>
    </source>
</evidence>
<dbReference type="OrthoDB" id="9046321at2759"/>
<dbReference type="PRINTS" id="PR02108">
    <property type="entry name" value="MRGPCRFAMILY"/>
</dbReference>
<keyword evidence="14" id="KW-1185">Reference proteome</keyword>
<feature type="transmembrane region" description="Helical" evidence="11">
    <location>
        <begin position="165"/>
        <end position="191"/>
    </location>
</feature>
<dbReference type="GeneID" id="114601341"/>
<evidence type="ECO:0000256" key="2">
    <source>
        <dbReference type="ARBA" id="ARBA00022475"/>
    </source>
</evidence>
<name>A0A670IG23_PODMU</name>
<evidence type="ECO:0000256" key="8">
    <source>
        <dbReference type="ARBA" id="ARBA00023224"/>
    </source>
</evidence>
<dbReference type="Ensembl" id="ENSPMRT00000011437.1">
    <property type="protein sequence ID" value="ENSPMRP00000010723.1"/>
    <property type="gene ID" value="ENSPMRG00000007124.1"/>
</dbReference>
<evidence type="ECO:0000313" key="13">
    <source>
        <dbReference type="Ensembl" id="ENSPMRP00000010723.1"/>
    </source>
</evidence>
<keyword evidence="8 10" id="KW-0807">Transducer</keyword>
<dbReference type="PROSITE" id="PS00237">
    <property type="entry name" value="G_PROTEIN_RECEP_F1_1"/>
    <property type="match status" value="1"/>
</dbReference>
<accession>A0A670IG23</accession>
<evidence type="ECO:0000256" key="10">
    <source>
        <dbReference type="RuleBase" id="RU000688"/>
    </source>
</evidence>